<sequence>MYPGAHSLTFPDKPAVIHATTGEVVTFAELETRSIRFAHWLIAAGLRRGDHIAVVADNDPTVYELYWGALRCGLHITVVNNHLTPEEVGYIVDDCDATVLVVSAALADTVTGLREYTPRVGHRLAFGGPLAGYDDYRDAVAPFPDTPPERQPRGALMLYSSGTTGRPKGIVRPLPDREIAEPGDPLIGLLDRVYGVDTDTVYLSPAPVYHAAPLGYSASVQALGGTVVMMDRFDAEGALAAIEKYQVTHSQWVPTHFVRMLRLPVDVRGRYDLSSMRCAIHAAAPCPVEVKRAMIDWWGEIIVEYYSSTEGNGLTIIDSAEWLRKPGSVGRDGFIGTVHICDDAGAELPAGEIGTVFFERDDSQFEYYKDPAKTAATRHPGHPTWTAVGDLGHLDEDRFLFLSDRRSFLIISGGVNIYPQEVENCLAVHPVVRDVAVIGVPDPEMGESVRALVELEPDVEPGPDLADELIAFTRSRIARYKCPRSIQFVSELPRTPTGKLVKGAIAAATAGA</sequence>
<keyword evidence="4" id="KW-1185">Reference proteome</keyword>
<evidence type="ECO:0000313" key="4">
    <source>
        <dbReference type="Proteomes" id="UP000004245"/>
    </source>
</evidence>
<reference evidence="3" key="1">
    <citation type="submission" date="2011-01" db="EMBL/GenBank/DDBJ databases">
        <authorList>
            <person name="Muzny D."/>
            <person name="Qin X."/>
            <person name="Buhay C."/>
            <person name="Dugan-Rocha S."/>
            <person name="Ding Y."/>
            <person name="Chen G."/>
            <person name="Hawes A."/>
            <person name="Holder M."/>
            <person name="Jhangiani S."/>
            <person name="Johnson A."/>
            <person name="Khan Z."/>
            <person name="Li Z."/>
            <person name="Liu W."/>
            <person name="Liu X."/>
            <person name="Perez L."/>
            <person name="Shen H."/>
            <person name="Wang Q."/>
            <person name="Watt J."/>
            <person name="Xi L."/>
            <person name="Xin Y."/>
            <person name="Zhou J."/>
            <person name="Deng J."/>
            <person name="Jiang H."/>
            <person name="Liu Y."/>
            <person name="Qu J."/>
            <person name="Song X.-Z."/>
            <person name="Zhang L."/>
            <person name="Villasana D."/>
            <person name="Johnson A."/>
            <person name="Liu J."/>
            <person name="Liyanage D."/>
            <person name="Lorensuhewa L."/>
            <person name="Robinson T."/>
            <person name="Song A."/>
            <person name="Song B.-B."/>
            <person name="Dinh H."/>
            <person name="Thornton R."/>
            <person name="Coyle M."/>
            <person name="Francisco L."/>
            <person name="Jackson L."/>
            <person name="Javaid M."/>
            <person name="Korchina V."/>
            <person name="Kovar C."/>
            <person name="Mata R."/>
            <person name="Mathew T."/>
            <person name="Ngo R."/>
            <person name="Nguyen L."/>
            <person name="Nguyen N."/>
            <person name="Okwuonu G."/>
            <person name="Ongeri F."/>
            <person name="Pham C."/>
            <person name="Simmons D."/>
            <person name="Wilczek-Boney K."/>
            <person name="Hale W."/>
            <person name="Jakkamsetti A."/>
            <person name="Pham P."/>
            <person name="Ruth R."/>
            <person name="San Lucas F."/>
            <person name="Warren J."/>
            <person name="Zhang J."/>
            <person name="Zhao Z."/>
            <person name="Zhou C."/>
            <person name="Zhu D."/>
            <person name="Lee S."/>
            <person name="Bess C."/>
            <person name="Blankenburg K."/>
            <person name="Forbes L."/>
            <person name="Fu Q."/>
            <person name="Gubbala S."/>
            <person name="Hirani K."/>
            <person name="Jayaseelan J.C."/>
            <person name="Lara F."/>
            <person name="Munidasa M."/>
            <person name="Palculict T."/>
            <person name="Patil S."/>
            <person name="Pu L.-L."/>
            <person name="Saada N."/>
            <person name="Tang L."/>
            <person name="Weissenberger G."/>
            <person name="Zhu Y."/>
            <person name="Hemphill L."/>
            <person name="Shang Y."/>
            <person name="Youmans B."/>
            <person name="Ayvaz T."/>
            <person name="Ross M."/>
            <person name="Santibanez J."/>
            <person name="Aqrawi P."/>
            <person name="Gross S."/>
            <person name="Joshi V."/>
            <person name="Fowler G."/>
            <person name="Nazareth L."/>
            <person name="Reid J."/>
            <person name="Worley K."/>
            <person name="Petrosino J."/>
            <person name="Highlander S."/>
            <person name="Gibbs R."/>
        </authorList>
    </citation>
    <scope>NUCLEOTIDE SEQUENCE [LARGE SCALE GENOMIC DNA]</scope>
    <source>
        <strain evidence="3">ATCC 33707</strain>
    </source>
</reference>
<dbReference type="InterPro" id="IPR020845">
    <property type="entry name" value="AMP-binding_CS"/>
</dbReference>
<dbReference type="OrthoDB" id="9803968at2"/>
<proteinExistence type="predicted"/>
<feature type="domain" description="AMP-dependent synthetase/ligase" evidence="1">
    <location>
        <begin position="9"/>
        <end position="358"/>
    </location>
</feature>
<dbReference type="Pfam" id="PF00501">
    <property type="entry name" value="AMP-binding"/>
    <property type="match status" value="1"/>
</dbReference>
<dbReference type="Gene3D" id="3.40.50.12780">
    <property type="entry name" value="N-terminal domain of ligase-like"/>
    <property type="match status" value="1"/>
</dbReference>
<organism evidence="3 4">
    <name type="scientific">Prescottella equi ATCC 33707</name>
    <dbReference type="NCBI Taxonomy" id="525370"/>
    <lineage>
        <taxon>Bacteria</taxon>
        <taxon>Bacillati</taxon>
        <taxon>Actinomycetota</taxon>
        <taxon>Actinomycetes</taxon>
        <taxon>Mycobacteriales</taxon>
        <taxon>Nocardiaceae</taxon>
        <taxon>Prescottella</taxon>
    </lineage>
</organism>
<dbReference type="InterPro" id="IPR025110">
    <property type="entry name" value="AMP-bd_C"/>
</dbReference>
<dbReference type="RefSeq" id="WP_005514993.1">
    <property type="nucleotide sequence ID" value="NZ_CM001149.1"/>
</dbReference>
<dbReference type="HOGENOM" id="CLU_000022_59_0_11"/>
<name>E9T572_RHOHA</name>
<dbReference type="Proteomes" id="UP000004245">
    <property type="component" value="Unassembled WGS sequence"/>
</dbReference>
<dbReference type="InterPro" id="IPR042099">
    <property type="entry name" value="ANL_N_sf"/>
</dbReference>
<dbReference type="Pfam" id="PF13193">
    <property type="entry name" value="AMP-binding_C"/>
    <property type="match status" value="1"/>
</dbReference>
<dbReference type="PANTHER" id="PTHR24096">
    <property type="entry name" value="LONG-CHAIN-FATTY-ACID--COA LIGASE"/>
    <property type="match status" value="1"/>
</dbReference>
<dbReference type="Gene3D" id="3.30.300.30">
    <property type="match status" value="1"/>
</dbReference>
<dbReference type="PANTHER" id="PTHR24096:SF323">
    <property type="entry name" value="BLR3536 PROTEIN"/>
    <property type="match status" value="1"/>
</dbReference>
<protein>
    <submittedName>
        <fullName evidence="3">AMP-binding enzyme</fullName>
    </submittedName>
</protein>
<dbReference type="AlphaFoldDB" id="E9T572"/>
<gene>
    <name evidence="3" type="ORF">HMPREF0724_13700</name>
</gene>
<accession>E9T572</accession>
<dbReference type="EMBL" id="ADNW02000017">
    <property type="protein sequence ID" value="EGD22703.1"/>
    <property type="molecule type" value="Genomic_DNA"/>
</dbReference>
<comment type="caution">
    <text evidence="3">The sequence shown here is derived from an EMBL/GenBank/DDBJ whole genome shotgun (WGS) entry which is preliminary data.</text>
</comment>
<dbReference type="InterPro" id="IPR045851">
    <property type="entry name" value="AMP-bd_C_sf"/>
</dbReference>
<feature type="domain" description="AMP-binding enzyme C-terminal" evidence="2">
    <location>
        <begin position="421"/>
        <end position="499"/>
    </location>
</feature>
<dbReference type="SUPFAM" id="SSF56801">
    <property type="entry name" value="Acetyl-CoA synthetase-like"/>
    <property type="match status" value="1"/>
</dbReference>
<dbReference type="InterPro" id="IPR000873">
    <property type="entry name" value="AMP-dep_synth/lig_dom"/>
</dbReference>
<dbReference type="PROSITE" id="PS00455">
    <property type="entry name" value="AMP_BINDING"/>
    <property type="match status" value="1"/>
</dbReference>
<evidence type="ECO:0000259" key="1">
    <source>
        <dbReference type="Pfam" id="PF00501"/>
    </source>
</evidence>
<dbReference type="GO" id="GO:0016405">
    <property type="term" value="F:CoA-ligase activity"/>
    <property type="evidence" value="ECO:0007669"/>
    <property type="project" value="TreeGrafter"/>
</dbReference>
<evidence type="ECO:0000259" key="2">
    <source>
        <dbReference type="Pfam" id="PF13193"/>
    </source>
</evidence>
<evidence type="ECO:0000313" key="3">
    <source>
        <dbReference type="EMBL" id="EGD22703.1"/>
    </source>
</evidence>